<dbReference type="EMBL" id="CAJNOE010003981">
    <property type="protein sequence ID" value="CAF1507706.1"/>
    <property type="molecule type" value="Genomic_DNA"/>
</dbReference>
<evidence type="ECO:0000313" key="1">
    <source>
        <dbReference type="EMBL" id="CAF1507706.1"/>
    </source>
</evidence>
<gene>
    <name evidence="1" type="ORF">IZO911_LOCUS45305</name>
</gene>
<dbReference type="AlphaFoldDB" id="A0A815U0M7"/>
<feature type="non-terminal residue" evidence="1">
    <location>
        <position position="1"/>
    </location>
</feature>
<name>A0A815U0M7_9BILA</name>
<proteinExistence type="predicted"/>
<comment type="caution">
    <text evidence="1">The sequence shown here is derived from an EMBL/GenBank/DDBJ whole genome shotgun (WGS) entry which is preliminary data.</text>
</comment>
<evidence type="ECO:0000313" key="2">
    <source>
        <dbReference type="Proteomes" id="UP000663860"/>
    </source>
</evidence>
<protein>
    <submittedName>
        <fullName evidence="1">Uncharacterized protein</fullName>
    </submittedName>
</protein>
<reference evidence="1" key="1">
    <citation type="submission" date="2021-02" db="EMBL/GenBank/DDBJ databases">
        <authorList>
            <person name="Nowell W R."/>
        </authorList>
    </citation>
    <scope>NUCLEOTIDE SEQUENCE</scope>
</reference>
<dbReference type="Proteomes" id="UP000663860">
    <property type="component" value="Unassembled WGS sequence"/>
</dbReference>
<sequence length="28" mass="3028">ILEIPKLPIDRARQVLFGTLLGIVGTPP</sequence>
<organism evidence="1 2">
    <name type="scientific">Adineta steineri</name>
    <dbReference type="NCBI Taxonomy" id="433720"/>
    <lineage>
        <taxon>Eukaryota</taxon>
        <taxon>Metazoa</taxon>
        <taxon>Spiralia</taxon>
        <taxon>Gnathifera</taxon>
        <taxon>Rotifera</taxon>
        <taxon>Eurotatoria</taxon>
        <taxon>Bdelloidea</taxon>
        <taxon>Adinetida</taxon>
        <taxon>Adinetidae</taxon>
        <taxon>Adineta</taxon>
    </lineage>
</organism>
<accession>A0A815U0M7</accession>